<keyword evidence="7" id="KW-0594">Phospholipid biosynthesis</keyword>
<sequence>MKHVFIINPTSGVGRYRDVEAWIDNNFKDKEDNYELRYTEYPDHAQKIAEEYHGNDVVIYSVGGDGTAHEILNGLDLDVQLAIIPVGTGNDFWRMINYNHPLEKILEDTINGSVQHIDIGEANGHRFLNCMNMGVDSEVNRDVNAVRKTWFPRKLIYIYYAIYELIRKKPIQCIVEADGTQSEHNALLISVMNGRCYGNGFQSAPKAIINDGALDVSIVEDVPARRLPKLLPMYYKGEHLDLDVVTSFRAKEIKIQCNQTVALGCDGEVFEYSTVHARVLDGKLKLRVPNAL</sequence>
<reference evidence="10 11" key="1">
    <citation type="journal article" date="2020" name="Int. J. Syst. Evol. Microbiol.">
        <title>Description of Erysipelothrix piscisicarius sp. nov., an emergent fish pathogen, and assessment of virulence using a tiger barb (Puntigrus tetrazona) infection model.</title>
        <authorList>
            <person name="Pomaranski E.K."/>
            <person name="Griffin M.J."/>
            <person name="Camus A.C."/>
            <person name="Armwood A.R."/>
            <person name="Shelley J."/>
            <person name="Waldbieser G.C."/>
            <person name="LaFrentz B.R."/>
            <person name="Garcia J.C."/>
            <person name="Yanong R."/>
            <person name="Soto E."/>
        </authorList>
    </citation>
    <scope>NUCLEOTIDE SEQUENCE [LARGE SCALE GENOMIC DNA]</scope>
    <source>
        <strain evidence="10 11">15TAL0474</strain>
    </source>
</reference>
<dbReference type="NCBIfam" id="TIGR00147">
    <property type="entry name" value="YegS/Rv2252/BmrU family lipid kinase"/>
    <property type="match status" value="1"/>
</dbReference>
<dbReference type="Proteomes" id="UP000278804">
    <property type="component" value="Chromosome"/>
</dbReference>
<proteinExistence type="inferred from homology"/>
<dbReference type="GO" id="GO:0005524">
    <property type="term" value="F:ATP binding"/>
    <property type="evidence" value="ECO:0007669"/>
    <property type="project" value="UniProtKB-KW"/>
</dbReference>
<evidence type="ECO:0000256" key="7">
    <source>
        <dbReference type="ARBA" id="ARBA00023209"/>
    </source>
</evidence>
<dbReference type="SMART" id="SM00046">
    <property type="entry name" value="DAGKc"/>
    <property type="match status" value="1"/>
</dbReference>
<comment type="similarity">
    <text evidence="2">Belongs to the diacylglycerol/lipid kinase family.</text>
</comment>
<dbReference type="PANTHER" id="PTHR12358">
    <property type="entry name" value="SPHINGOSINE KINASE"/>
    <property type="match status" value="1"/>
</dbReference>
<feature type="domain" description="DAGKc" evidence="9">
    <location>
        <begin position="1"/>
        <end position="126"/>
    </location>
</feature>
<evidence type="ECO:0000256" key="3">
    <source>
        <dbReference type="ARBA" id="ARBA00022679"/>
    </source>
</evidence>
<dbReference type="GO" id="GO:0016301">
    <property type="term" value="F:kinase activity"/>
    <property type="evidence" value="ECO:0007669"/>
    <property type="project" value="UniProtKB-KW"/>
</dbReference>
<keyword evidence="7" id="KW-0444">Lipid biosynthesis</keyword>
<keyword evidence="7" id="KW-0443">Lipid metabolism</keyword>
<dbReference type="GO" id="GO:0008654">
    <property type="term" value="P:phospholipid biosynthetic process"/>
    <property type="evidence" value="ECO:0007669"/>
    <property type="project" value="UniProtKB-KW"/>
</dbReference>
<name>A0A3Q8S6I4_9FIRM</name>
<dbReference type="PROSITE" id="PS50146">
    <property type="entry name" value="DAGK"/>
    <property type="match status" value="1"/>
</dbReference>
<accession>A0A3Q8S6I4</accession>
<protein>
    <submittedName>
        <fullName evidence="10">Diacylglycerol kinase family lipid kinase</fullName>
    </submittedName>
</protein>
<dbReference type="EMBL" id="CP034234">
    <property type="protein sequence ID" value="AZK43539.1"/>
    <property type="molecule type" value="Genomic_DNA"/>
</dbReference>
<dbReference type="InterPro" id="IPR005218">
    <property type="entry name" value="Diacylglycerol/lipid_kinase"/>
</dbReference>
<comment type="cofactor">
    <cofactor evidence="1">
        <name>Mg(2+)</name>
        <dbReference type="ChEBI" id="CHEBI:18420"/>
    </cofactor>
</comment>
<keyword evidence="5 10" id="KW-0418">Kinase</keyword>
<dbReference type="Pfam" id="PF19279">
    <property type="entry name" value="YegS_C"/>
    <property type="match status" value="1"/>
</dbReference>
<evidence type="ECO:0000313" key="10">
    <source>
        <dbReference type="EMBL" id="AZK43539.1"/>
    </source>
</evidence>
<gene>
    <name evidence="10" type="ORF">EEI45_00830</name>
</gene>
<dbReference type="InterPro" id="IPR001206">
    <property type="entry name" value="Diacylglycerol_kinase_cat_dom"/>
</dbReference>
<keyword evidence="8" id="KW-1208">Phospholipid metabolism</keyword>
<dbReference type="RefSeq" id="WP_125163761.1">
    <property type="nucleotide sequence ID" value="NZ_CP034234.1"/>
</dbReference>
<dbReference type="SUPFAM" id="SSF111331">
    <property type="entry name" value="NAD kinase/diacylglycerol kinase-like"/>
    <property type="match status" value="1"/>
</dbReference>
<evidence type="ECO:0000259" key="9">
    <source>
        <dbReference type="PROSITE" id="PS50146"/>
    </source>
</evidence>
<dbReference type="InterPro" id="IPR045540">
    <property type="entry name" value="YegS/DAGK_C"/>
</dbReference>
<dbReference type="InterPro" id="IPR017438">
    <property type="entry name" value="ATP-NAD_kinase_N"/>
</dbReference>
<evidence type="ECO:0000256" key="5">
    <source>
        <dbReference type="ARBA" id="ARBA00022777"/>
    </source>
</evidence>
<evidence type="ECO:0000256" key="2">
    <source>
        <dbReference type="ARBA" id="ARBA00005983"/>
    </source>
</evidence>
<evidence type="ECO:0000256" key="4">
    <source>
        <dbReference type="ARBA" id="ARBA00022741"/>
    </source>
</evidence>
<keyword evidence="4" id="KW-0547">Nucleotide-binding</keyword>
<keyword evidence="6" id="KW-0067">ATP-binding</keyword>
<dbReference type="KEGG" id="eri:EEI45_00830"/>
<evidence type="ECO:0000256" key="1">
    <source>
        <dbReference type="ARBA" id="ARBA00001946"/>
    </source>
</evidence>
<organism evidence="10 11">
    <name type="scientific">Erysipelothrix piscisicarius</name>
    <dbReference type="NCBI Taxonomy" id="2485784"/>
    <lineage>
        <taxon>Bacteria</taxon>
        <taxon>Bacillati</taxon>
        <taxon>Bacillota</taxon>
        <taxon>Erysipelotrichia</taxon>
        <taxon>Erysipelotrichales</taxon>
        <taxon>Erysipelotrichaceae</taxon>
        <taxon>Erysipelothrix</taxon>
    </lineage>
</organism>
<keyword evidence="11" id="KW-1185">Reference proteome</keyword>
<dbReference type="AlphaFoldDB" id="A0A3Q8S6I4"/>
<dbReference type="InterPro" id="IPR016064">
    <property type="entry name" value="NAD/diacylglycerol_kinase_sf"/>
</dbReference>
<dbReference type="Gene3D" id="3.40.50.10330">
    <property type="entry name" value="Probable inorganic polyphosphate/atp-NAD kinase, domain 1"/>
    <property type="match status" value="1"/>
</dbReference>
<evidence type="ECO:0000313" key="11">
    <source>
        <dbReference type="Proteomes" id="UP000278804"/>
    </source>
</evidence>
<evidence type="ECO:0000256" key="8">
    <source>
        <dbReference type="ARBA" id="ARBA00023264"/>
    </source>
</evidence>
<evidence type="ECO:0000256" key="6">
    <source>
        <dbReference type="ARBA" id="ARBA00022840"/>
    </source>
</evidence>
<keyword evidence="3" id="KW-0808">Transferase</keyword>
<dbReference type="PANTHER" id="PTHR12358:SF54">
    <property type="entry name" value="SPHINGOSINE KINASE RELATED PROTEIN"/>
    <property type="match status" value="1"/>
</dbReference>
<dbReference type="Pfam" id="PF00781">
    <property type="entry name" value="DAGK_cat"/>
    <property type="match status" value="1"/>
</dbReference>
<dbReference type="Gene3D" id="2.60.200.40">
    <property type="match status" value="1"/>
</dbReference>
<dbReference type="InterPro" id="IPR050187">
    <property type="entry name" value="Lipid_Phosphate_FormReg"/>
</dbReference>